<name>A0AAN8C3H8_9TELE</name>
<sequence>MMLCRTTAVSPWQVCTSEPQQTAQGPDRRNAKNKTEGEETGRIARRRNEYPHMIQLPELPESWIQYSIENFPSTPGRRHE</sequence>
<feature type="compositionally biased region" description="Polar residues" evidence="1">
    <location>
        <begin position="7"/>
        <end position="24"/>
    </location>
</feature>
<organism evidence="2 3">
    <name type="scientific">Champsocephalus esox</name>
    <name type="common">pike icefish</name>
    <dbReference type="NCBI Taxonomy" id="159716"/>
    <lineage>
        <taxon>Eukaryota</taxon>
        <taxon>Metazoa</taxon>
        <taxon>Chordata</taxon>
        <taxon>Craniata</taxon>
        <taxon>Vertebrata</taxon>
        <taxon>Euteleostomi</taxon>
        <taxon>Actinopterygii</taxon>
        <taxon>Neopterygii</taxon>
        <taxon>Teleostei</taxon>
        <taxon>Neoteleostei</taxon>
        <taxon>Acanthomorphata</taxon>
        <taxon>Eupercaria</taxon>
        <taxon>Perciformes</taxon>
        <taxon>Notothenioidei</taxon>
        <taxon>Channichthyidae</taxon>
        <taxon>Champsocephalus</taxon>
    </lineage>
</organism>
<feature type="region of interest" description="Disordered" evidence="1">
    <location>
        <begin position="1"/>
        <end position="50"/>
    </location>
</feature>
<keyword evidence="3" id="KW-1185">Reference proteome</keyword>
<reference evidence="2 3" key="1">
    <citation type="journal article" date="2023" name="Mol. Biol. Evol.">
        <title>Genomics of Secondarily Temperate Adaptation in the Only Non-Antarctic Icefish.</title>
        <authorList>
            <person name="Rivera-Colon A.G."/>
            <person name="Rayamajhi N."/>
            <person name="Minhas B.F."/>
            <person name="Madrigal G."/>
            <person name="Bilyk K.T."/>
            <person name="Yoon V."/>
            <person name="Hune M."/>
            <person name="Gregory S."/>
            <person name="Cheng C.H.C."/>
            <person name="Catchen J.M."/>
        </authorList>
    </citation>
    <scope>NUCLEOTIDE SEQUENCE [LARGE SCALE GENOMIC DNA]</scope>
    <source>
        <strain evidence="2">JC2023a</strain>
    </source>
</reference>
<dbReference type="AlphaFoldDB" id="A0AAN8C3H8"/>
<dbReference type="Proteomes" id="UP001335648">
    <property type="component" value="Unassembled WGS sequence"/>
</dbReference>
<accession>A0AAN8C3H8</accession>
<comment type="caution">
    <text evidence="2">The sequence shown here is derived from an EMBL/GenBank/DDBJ whole genome shotgun (WGS) entry which is preliminary data.</text>
</comment>
<evidence type="ECO:0000256" key="1">
    <source>
        <dbReference type="SAM" id="MobiDB-lite"/>
    </source>
</evidence>
<evidence type="ECO:0000313" key="3">
    <source>
        <dbReference type="Proteomes" id="UP001335648"/>
    </source>
</evidence>
<protein>
    <submittedName>
        <fullName evidence="2">Uncharacterized protein</fullName>
    </submittedName>
</protein>
<proteinExistence type="predicted"/>
<dbReference type="EMBL" id="JAULUE010002053">
    <property type="protein sequence ID" value="KAK5896636.1"/>
    <property type="molecule type" value="Genomic_DNA"/>
</dbReference>
<evidence type="ECO:0000313" key="2">
    <source>
        <dbReference type="EMBL" id="KAK5896636.1"/>
    </source>
</evidence>
<feature type="compositionally biased region" description="Basic and acidic residues" evidence="1">
    <location>
        <begin position="26"/>
        <end position="50"/>
    </location>
</feature>
<gene>
    <name evidence="2" type="ORF">CesoFtcFv8_009777</name>
</gene>